<accession>A0AB36SDM0</accession>
<dbReference type="Proteomes" id="UP000220934">
    <property type="component" value="Unassembled WGS sequence"/>
</dbReference>
<reference evidence="2 3" key="1">
    <citation type="submission" date="2017-09" db="EMBL/GenBank/DDBJ databases">
        <title>Large-scale bioinformatics analysis of Bacillus genomes uncovers conserved roles of natural products in bacterial physiology.</title>
        <authorList>
            <consortium name="Agbiome Team Llc"/>
            <person name="Bleich R.M."/>
            <person name="Kirk G.J."/>
            <person name="Santa Maria K.C."/>
            <person name="Allen S.E."/>
            <person name="Farag S."/>
            <person name="Shank E.A."/>
            <person name="Bowers A."/>
        </authorList>
    </citation>
    <scope>NUCLEOTIDE SEQUENCE [LARGE SCALE GENOMIC DNA]</scope>
    <source>
        <strain evidence="2 3">AFS027958</strain>
    </source>
</reference>
<organism evidence="2 3">
    <name type="scientific">Bacillus toyonensis</name>
    <dbReference type="NCBI Taxonomy" id="155322"/>
    <lineage>
        <taxon>Bacteria</taxon>
        <taxon>Bacillati</taxon>
        <taxon>Bacillota</taxon>
        <taxon>Bacilli</taxon>
        <taxon>Bacillales</taxon>
        <taxon>Bacillaceae</taxon>
        <taxon>Bacillus</taxon>
        <taxon>Bacillus cereus group</taxon>
    </lineage>
</organism>
<protein>
    <recommendedName>
        <fullName evidence="4">Transposase</fullName>
    </recommendedName>
</protein>
<feature type="transmembrane region" description="Helical" evidence="1">
    <location>
        <begin position="50"/>
        <end position="70"/>
    </location>
</feature>
<evidence type="ECO:0000256" key="1">
    <source>
        <dbReference type="SAM" id="Phobius"/>
    </source>
</evidence>
<dbReference type="EMBL" id="NUAJ01000053">
    <property type="protein sequence ID" value="PEN45924.1"/>
    <property type="molecule type" value="Genomic_DNA"/>
</dbReference>
<evidence type="ECO:0000313" key="2">
    <source>
        <dbReference type="EMBL" id="PEN45924.1"/>
    </source>
</evidence>
<name>A0AB36SDM0_9BACI</name>
<keyword evidence="1" id="KW-0812">Transmembrane</keyword>
<keyword evidence="1" id="KW-1133">Transmembrane helix</keyword>
<proteinExistence type="predicted"/>
<keyword evidence="1" id="KW-0472">Membrane</keyword>
<comment type="caution">
    <text evidence="2">The sequence shown here is derived from an EMBL/GenBank/DDBJ whole genome shotgun (WGS) entry which is preliminary data.</text>
</comment>
<evidence type="ECO:0000313" key="3">
    <source>
        <dbReference type="Proteomes" id="UP000220934"/>
    </source>
</evidence>
<sequence>MNVNTSPNNIFKLRIMVTSIFKKNIFLLLYIILILIKIKLGCLKGFSLRYIVVLAMILKVNFYSKVPFYVLGLKKEDSPSIHPAYNLLTLYIGLKASQGKRAKPQPEVPAKCDNQYVKVHF</sequence>
<evidence type="ECO:0008006" key="4">
    <source>
        <dbReference type="Google" id="ProtNLM"/>
    </source>
</evidence>
<dbReference type="AlphaFoldDB" id="A0AB36SDM0"/>
<gene>
    <name evidence="2" type="ORF">CN596_29400</name>
</gene>
<feature type="transmembrane region" description="Helical" evidence="1">
    <location>
        <begin position="20"/>
        <end position="38"/>
    </location>
</feature>